<feature type="compositionally biased region" description="Polar residues" evidence="1">
    <location>
        <begin position="79"/>
        <end position="90"/>
    </location>
</feature>
<evidence type="ECO:0000256" key="1">
    <source>
        <dbReference type="SAM" id="MobiDB-lite"/>
    </source>
</evidence>
<name>A0ABM1BFE0_LIMPO</name>
<protein>
    <submittedName>
        <fullName evidence="3">G patch domain-containing protein 2-like isoform X2</fullName>
    </submittedName>
</protein>
<feature type="compositionally biased region" description="Basic residues" evidence="1">
    <location>
        <begin position="55"/>
        <end position="67"/>
    </location>
</feature>
<dbReference type="GeneID" id="106465226"/>
<feature type="compositionally biased region" description="Pro residues" evidence="1">
    <location>
        <begin position="532"/>
        <end position="543"/>
    </location>
</feature>
<feature type="region of interest" description="Disordered" evidence="1">
    <location>
        <begin position="49"/>
        <end position="94"/>
    </location>
</feature>
<gene>
    <name evidence="3" type="primary">LOC106465226</name>
</gene>
<evidence type="ECO:0000313" key="2">
    <source>
        <dbReference type="Proteomes" id="UP000694941"/>
    </source>
</evidence>
<keyword evidence="2" id="KW-1185">Reference proteome</keyword>
<dbReference type="Proteomes" id="UP000694941">
    <property type="component" value="Unplaced"/>
</dbReference>
<accession>A0ABM1BFE0</accession>
<organism evidence="2 3">
    <name type="scientific">Limulus polyphemus</name>
    <name type="common">Atlantic horseshoe crab</name>
    <dbReference type="NCBI Taxonomy" id="6850"/>
    <lineage>
        <taxon>Eukaryota</taxon>
        <taxon>Metazoa</taxon>
        <taxon>Ecdysozoa</taxon>
        <taxon>Arthropoda</taxon>
        <taxon>Chelicerata</taxon>
        <taxon>Merostomata</taxon>
        <taxon>Xiphosura</taxon>
        <taxon>Limulidae</taxon>
        <taxon>Limulus</taxon>
    </lineage>
</organism>
<dbReference type="RefSeq" id="XP_013780885.1">
    <property type="nucleotide sequence ID" value="XM_013925431.2"/>
</dbReference>
<sequence length="576" mass="64735">MFKRQRISLMERAIIQGIKKLRVLTPYDYDNMDELVQDLASALEETSCSRISPGKGKKGRSWKRRSKSTGNLVPLGSSLPKSSAVSGDSESSLEDRMRIRMDVSANGSHAPSDSDEVSSFKQRHLAAWRQCPINLPESDSVNENFLPVYQHRRKRKFKRMAVDHQPDEVDNSASSLAGVSGIQKLRRIKSVRNLKNKAKVCKVSEDDIENLEGAMMIDSEAFAVSGKRKRSMRERSVECIGRGERCNCHSKPQFFLHSPERREHACSSSSFSSSESDCGIVTNDEGREADDEQSDFFHETGPVYGVPGGPSWWEEDENEELQRREIKTQEISVDWIQHMSRAAKEASYQARIARLAAKHGREIRAGRRRLGSTRPSFSIVSSMNEKISSFMQNPLQNELRLQHLQFADYQQLNQLAALYSLDIRQEGSVEGESTLLLKTRHTTQAVCVDPAVSRTAMVDIKRQRRTPPVDPSLHFLNSNFPDSGTYIEDSVLLHDNWQSLRISQVSGAPCTSSDSQNQGFQPCFVQMLPTSQTPPPPPPPSPQPGQVSQVGSTIFTDSVTTVSYTQLKKKHRECFS</sequence>
<evidence type="ECO:0000313" key="3">
    <source>
        <dbReference type="RefSeq" id="XP_013780885.1"/>
    </source>
</evidence>
<dbReference type="PANTHER" id="PTHR14195">
    <property type="entry name" value="G PATCH DOMAIN CONTAINING PROTEIN 2"/>
    <property type="match status" value="1"/>
</dbReference>
<reference evidence="3" key="1">
    <citation type="submission" date="2025-08" db="UniProtKB">
        <authorList>
            <consortium name="RefSeq"/>
        </authorList>
    </citation>
    <scope>IDENTIFICATION</scope>
    <source>
        <tissue evidence="3">Muscle</tissue>
    </source>
</reference>
<proteinExistence type="predicted"/>
<dbReference type="InterPro" id="IPR051189">
    <property type="entry name" value="Splicing_assoc_domain"/>
</dbReference>
<feature type="region of interest" description="Disordered" evidence="1">
    <location>
        <begin position="526"/>
        <end position="552"/>
    </location>
</feature>